<feature type="non-terminal residue" evidence="1">
    <location>
        <position position="1"/>
    </location>
</feature>
<evidence type="ECO:0000313" key="2">
    <source>
        <dbReference type="Proteomes" id="UP000789860"/>
    </source>
</evidence>
<feature type="non-terminal residue" evidence="1">
    <location>
        <position position="101"/>
    </location>
</feature>
<reference evidence="1" key="1">
    <citation type="submission" date="2021-06" db="EMBL/GenBank/DDBJ databases">
        <authorList>
            <person name="Kallberg Y."/>
            <person name="Tangrot J."/>
            <person name="Rosling A."/>
        </authorList>
    </citation>
    <scope>NUCLEOTIDE SEQUENCE</scope>
    <source>
        <strain evidence="1">AU212A</strain>
    </source>
</reference>
<comment type="caution">
    <text evidence="1">The sequence shown here is derived from an EMBL/GenBank/DDBJ whole genome shotgun (WGS) entry which is preliminary data.</text>
</comment>
<gene>
    <name evidence="1" type="ORF">SCALOS_LOCUS6656</name>
</gene>
<organism evidence="1 2">
    <name type="scientific">Scutellospora calospora</name>
    <dbReference type="NCBI Taxonomy" id="85575"/>
    <lineage>
        <taxon>Eukaryota</taxon>
        <taxon>Fungi</taxon>
        <taxon>Fungi incertae sedis</taxon>
        <taxon>Mucoromycota</taxon>
        <taxon>Glomeromycotina</taxon>
        <taxon>Glomeromycetes</taxon>
        <taxon>Diversisporales</taxon>
        <taxon>Gigasporaceae</taxon>
        <taxon>Scutellospora</taxon>
    </lineage>
</organism>
<proteinExistence type="predicted"/>
<protein>
    <submittedName>
        <fullName evidence="1">5677_t:CDS:1</fullName>
    </submittedName>
</protein>
<accession>A0ACA9MJP3</accession>
<dbReference type="EMBL" id="CAJVPM010013174">
    <property type="protein sequence ID" value="CAG8593186.1"/>
    <property type="molecule type" value="Genomic_DNA"/>
</dbReference>
<dbReference type="Proteomes" id="UP000789860">
    <property type="component" value="Unassembled WGS sequence"/>
</dbReference>
<keyword evidence="2" id="KW-1185">Reference proteome</keyword>
<sequence>DKPKSTPTPTTPPTAPSLPPVEPTVAPSLLPVGPTVAPSPLPVGSSYEPYPPAATAIPAGAYTTPPTDSAASSTPTVPTTANTGIPSGAFRSVTVGNSIYV</sequence>
<name>A0ACA9MJP3_9GLOM</name>
<evidence type="ECO:0000313" key="1">
    <source>
        <dbReference type="EMBL" id="CAG8593186.1"/>
    </source>
</evidence>